<evidence type="ECO:0000256" key="1">
    <source>
        <dbReference type="ARBA" id="ARBA00004370"/>
    </source>
</evidence>
<dbReference type="GO" id="GO:0005549">
    <property type="term" value="F:odorant binding"/>
    <property type="evidence" value="ECO:0007669"/>
    <property type="project" value="TreeGrafter"/>
</dbReference>
<evidence type="ECO:0000256" key="2">
    <source>
        <dbReference type="ARBA" id="ARBA00022692"/>
    </source>
</evidence>
<feature type="transmembrane region" description="Helical" evidence="5">
    <location>
        <begin position="52"/>
        <end position="75"/>
    </location>
</feature>
<dbReference type="SUPFAM" id="SSF81321">
    <property type="entry name" value="Family A G protein-coupled receptor-like"/>
    <property type="match status" value="1"/>
</dbReference>
<evidence type="ECO:0000256" key="4">
    <source>
        <dbReference type="ARBA" id="ARBA00023136"/>
    </source>
</evidence>
<keyword evidence="3 5" id="KW-1133">Transmembrane helix</keyword>
<dbReference type="Gene3D" id="1.20.1070.10">
    <property type="entry name" value="Rhodopsin 7-helix transmembrane proteins"/>
    <property type="match status" value="1"/>
</dbReference>
<organism evidence="7 8">
    <name type="scientific">Menidia menidia</name>
    <name type="common">Atlantic silverside</name>
    <dbReference type="NCBI Taxonomy" id="238744"/>
    <lineage>
        <taxon>Eukaryota</taxon>
        <taxon>Metazoa</taxon>
        <taxon>Chordata</taxon>
        <taxon>Craniata</taxon>
        <taxon>Vertebrata</taxon>
        <taxon>Euteleostomi</taxon>
        <taxon>Actinopterygii</taxon>
        <taxon>Neopterygii</taxon>
        <taxon>Teleostei</taxon>
        <taxon>Neoteleostei</taxon>
        <taxon>Acanthomorphata</taxon>
        <taxon>Ovalentaria</taxon>
        <taxon>Atherinomorphae</taxon>
        <taxon>Atheriniformes</taxon>
        <taxon>Atherinopsidae</taxon>
        <taxon>Menidiinae</taxon>
        <taxon>Menidia</taxon>
    </lineage>
</organism>
<dbReference type="PANTHER" id="PTHR26451:SF866">
    <property type="entry name" value="ODORANT RECEPTOR-RELATED"/>
    <property type="match status" value="1"/>
</dbReference>
<evidence type="ECO:0000256" key="3">
    <source>
        <dbReference type="ARBA" id="ARBA00022989"/>
    </source>
</evidence>
<dbReference type="Pfam" id="PF00001">
    <property type="entry name" value="7tm_1"/>
    <property type="match status" value="1"/>
</dbReference>
<dbReference type="InterPro" id="IPR017452">
    <property type="entry name" value="GPCR_Rhodpsn_7TM"/>
</dbReference>
<sequence length="308" mass="34661">MNETTVSQMEQFETSIKALLSFLPCVFFLYVNGVMVFTLLKRPVFLDSPRYVLFGHLLLTDSVLLLLTVLLYVLYLAMVRMVGYLCIVISELAAITVKISPLNLAVMSVERYVAICFPLRHAAVATSRAAGVAIAAMWVVASLDSLTQVFLLVRLDKAGFTVNTFCQKSLIFHQEIFESLTRTFNIVNFVLVSLVIIYTYVAIVITVRSASSYIHNGSKAQKTVLLHLLQLCLCLLSTLFSMINSSKMLTLHPVVASHIRYVLFLVLIVLPKCLSPVIYGLRDQTFSRVFKYYFTFGFRYTVKPFPGS</sequence>
<evidence type="ECO:0000256" key="5">
    <source>
        <dbReference type="SAM" id="Phobius"/>
    </source>
</evidence>
<feature type="transmembrane region" description="Helical" evidence="5">
    <location>
        <begin position="228"/>
        <end position="246"/>
    </location>
</feature>
<dbReference type="EMBL" id="CAJRST010004446">
    <property type="protein sequence ID" value="CAG5878599.1"/>
    <property type="molecule type" value="Genomic_DNA"/>
</dbReference>
<gene>
    <name evidence="7" type="ORF">MMEN_LOCUS5541</name>
</gene>
<dbReference type="PRINTS" id="PR00237">
    <property type="entry name" value="GPCRRHODOPSN"/>
</dbReference>
<protein>
    <submittedName>
        <fullName evidence="7">(Atlantic silverside) hypothetical protein</fullName>
    </submittedName>
</protein>
<dbReference type="PANTHER" id="PTHR26451">
    <property type="entry name" value="G_PROTEIN_RECEP_F1_2 DOMAIN-CONTAINING PROTEIN"/>
    <property type="match status" value="1"/>
</dbReference>
<dbReference type="AlphaFoldDB" id="A0A8S4ASI3"/>
<feature type="transmembrane region" description="Helical" evidence="5">
    <location>
        <begin position="20"/>
        <end position="40"/>
    </location>
</feature>
<feature type="domain" description="G-protein coupled receptors family 1 profile" evidence="6">
    <location>
        <begin position="31"/>
        <end position="279"/>
    </location>
</feature>
<feature type="transmembrane region" description="Helical" evidence="5">
    <location>
        <begin position="258"/>
        <end position="281"/>
    </location>
</feature>
<dbReference type="Proteomes" id="UP000677803">
    <property type="component" value="Unassembled WGS sequence"/>
</dbReference>
<dbReference type="OrthoDB" id="5967704at2759"/>
<dbReference type="InterPro" id="IPR052921">
    <property type="entry name" value="GPCR1_Superfamily_Member"/>
</dbReference>
<proteinExistence type="predicted"/>
<keyword evidence="2 5" id="KW-0812">Transmembrane</keyword>
<feature type="transmembrane region" description="Helical" evidence="5">
    <location>
        <begin position="122"/>
        <end position="141"/>
    </location>
</feature>
<keyword evidence="4 5" id="KW-0472">Membrane</keyword>
<evidence type="ECO:0000313" key="7">
    <source>
        <dbReference type="EMBL" id="CAG5878599.1"/>
    </source>
</evidence>
<comment type="caution">
    <text evidence="7">The sequence shown here is derived from an EMBL/GenBank/DDBJ whole genome shotgun (WGS) entry which is preliminary data.</text>
</comment>
<dbReference type="InterPro" id="IPR000276">
    <property type="entry name" value="GPCR_Rhodpsn"/>
</dbReference>
<comment type="subcellular location">
    <subcellularLocation>
        <location evidence="1">Membrane</location>
    </subcellularLocation>
</comment>
<dbReference type="GO" id="GO:0004930">
    <property type="term" value="F:G protein-coupled receptor activity"/>
    <property type="evidence" value="ECO:0007669"/>
    <property type="project" value="InterPro"/>
</dbReference>
<evidence type="ECO:0000313" key="8">
    <source>
        <dbReference type="Proteomes" id="UP000677803"/>
    </source>
</evidence>
<keyword evidence="8" id="KW-1185">Reference proteome</keyword>
<feature type="transmembrane region" description="Helical" evidence="5">
    <location>
        <begin position="186"/>
        <end position="207"/>
    </location>
</feature>
<dbReference type="GO" id="GO:0004984">
    <property type="term" value="F:olfactory receptor activity"/>
    <property type="evidence" value="ECO:0007669"/>
    <property type="project" value="TreeGrafter"/>
</dbReference>
<dbReference type="FunFam" id="1.20.1070.10:FF:000096">
    <property type="entry name" value="Odorant receptor 131-2"/>
    <property type="match status" value="1"/>
</dbReference>
<reference evidence="7" key="1">
    <citation type="submission" date="2021-05" db="EMBL/GenBank/DDBJ databases">
        <authorList>
            <person name="Tigano A."/>
        </authorList>
    </citation>
    <scope>NUCLEOTIDE SEQUENCE</scope>
</reference>
<dbReference type="GO" id="GO:0016020">
    <property type="term" value="C:membrane"/>
    <property type="evidence" value="ECO:0007669"/>
    <property type="project" value="UniProtKB-SubCell"/>
</dbReference>
<dbReference type="CDD" id="cd00637">
    <property type="entry name" value="7tm_classA_rhodopsin-like"/>
    <property type="match status" value="1"/>
</dbReference>
<name>A0A8S4ASI3_9TELE</name>
<accession>A0A8S4ASI3</accession>
<dbReference type="PROSITE" id="PS50262">
    <property type="entry name" value="G_PROTEIN_RECEP_F1_2"/>
    <property type="match status" value="1"/>
</dbReference>
<evidence type="ECO:0000259" key="6">
    <source>
        <dbReference type="PROSITE" id="PS50262"/>
    </source>
</evidence>